<dbReference type="OrthoDB" id="5192284at2"/>
<organism evidence="3 4">
    <name type="scientific">Microbacterium hydrocarbonoxydans</name>
    <dbReference type="NCBI Taxonomy" id="273678"/>
    <lineage>
        <taxon>Bacteria</taxon>
        <taxon>Bacillati</taxon>
        <taxon>Actinomycetota</taxon>
        <taxon>Actinomycetes</taxon>
        <taxon>Micrococcales</taxon>
        <taxon>Microbacteriaceae</taxon>
        <taxon>Microbacterium</taxon>
    </lineage>
</organism>
<proteinExistence type="predicted"/>
<dbReference type="Proteomes" id="UP000033900">
    <property type="component" value="Unassembled WGS sequence"/>
</dbReference>
<accession>A0A0M2HR79</accession>
<feature type="region of interest" description="Disordered" evidence="1">
    <location>
        <begin position="44"/>
        <end position="70"/>
    </location>
</feature>
<evidence type="ECO:0000313" key="3">
    <source>
        <dbReference type="EMBL" id="KJL49196.1"/>
    </source>
</evidence>
<dbReference type="EMBL" id="JYJB01000004">
    <property type="protein sequence ID" value="KJL49196.1"/>
    <property type="molecule type" value="Genomic_DNA"/>
</dbReference>
<comment type="caution">
    <text evidence="3">The sequence shown here is derived from an EMBL/GenBank/DDBJ whole genome shotgun (WGS) entry which is preliminary data.</text>
</comment>
<feature type="compositionally biased region" description="Low complexity" evidence="1">
    <location>
        <begin position="54"/>
        <end position="70"/>
    </location>
</feature>
<keyword evidence="4" id="KW-1185">Reference proteome</keyword>
<sequence>MLITAAILSGLIASPLGSPLHVATGCDANLAAAGLCGESNGTVLDISQTHQDPGTDNTNNSSGGTNPGTGTPFPPCVMYLNERCVDYIFQRAEEASPGAPTITITDLASFAPKPTALAVEPGNAGIANMPANFLAAESVHTQTGTLFDIPLTVRFTPIAYDYTYGDGTTATITTPGRSWADLGQAQFTPTPTSHVYMERGTYEADVDVRYTAEIDFGLGWYPVSGELTSDGPSQQIQIFEAHTALVAHTCTERPTAPGC</sequence>
<protein>
    <recommendedName>
        <fullName evidence="2">PKD domain-containing protein</fullName>
    </recommendedName>
</protein>
<gene>
    <name evidence="3" type="ORF">RS84_00308</name>
</gene>
<evidence type="ECO:0000259" key="2">
    <source>
        <dbReference type="PROSITE" id="PS50093"/>
    </source>
</evidence>
<dbReference type="PATRIC" id="fig|273678.4.peg.302"/>
<dbReference type="InterPro" id="IPR000601">
    <property type="entry name" value="PKD_dom"/>
</dbReference>
<evidence type="ECO:0000313" key="4">
    <source>
        <dbReference type="Proteomes" id="UP000033900"/>
    </source>
</evidence>
<name>A0A0M2HR79_9MICO</name>
<dbReference type="PROSITE" id="PS50093">
    <property type="entry name" value="PKD"/>
    <property type="match status" value="1"/>
</dbReference>
<dbReference type="RefSeq" id="WP_045255995.1">
    <property type="nucleotide sequence ID" value="NZ_JYJB01000004.1"/>
</dbReference>
<dbReference type="STRING" id="273678.RS84_00308"/>
<dbReference type="AlphaFoldDB" id="A0A0M2HR79"/>
<feature type="domain" description="PKD" evidence="2">
    <location>
        <begin position="156"/>
        <end position="208"/>
    </location>
</feature>
<evidence type="ECO:0000256" key="1">
    <source>
        <dbReference type="SAM" id="MobiDB-lite"/>
    </source>
</evidence>
<reference evidence="3 4" key="1">
    <citation type="submission" date="2015-02" db="EMBL/GenBank/DDBJ databases">
        <title>Draft genome sequences of ten Microbacterium spp. with emphasis on heavy metal contaminated environments.</title>
        <authorList>
            <person name="Corretto E."/>
        </authorList>
    </citation>
    <scope>NUCLEOTIDE SEQUENCE [LARGE SCALE GENOMIC DNA]</scope>
    <source>
        <strain evidence="3 4">SA35</strain>
    </source>
</reference>